<reference evidence="5 6" key="1">
    <citation type="submission" date="2021-10" db="EMBL/GenBank/DDBJ databases">
        <title>Anaerobic single-cell dispensing facilitates the cultivation of human gut bacteria.</title>
        <authorList>
            <person name="Afrizal A."/>
        </authorList>
    </citation>
    <scope>NUCLEOTIDE SEQUENCE [LARGE SCALE GENOMIC DNA]</scope>
    <source>
        <strain evidence="5 6">CLA-AA-H276</strain>
    </source>
</reference>
<evidence type="ECO:0000256" key="1">
    <source>
        <dbReference type="ARBA" id="ARBA00023015"/>
    </source>
</evidence>
<keyword evidence="6" id="KW-1185">Reference proteome</keyword>
<dbReference type="InterPro" id="IPR036390">
    <property type="entry name" value="WH_DNA-bd_sf"/>
</dbReference>
<dbReference type="SMART" id="SM00345">
    <property type="entry name" value="HTH_GNTR"/>
    <property type="match status" value="1"/>
</dbReference>
<dbReference type="SMART" id="SM00866">
    <property type="entry name" value="UTRA"/>
    <property type="match status" value="1"/>
</dbReference>
<dbReference type="RefSeq" id="WP_118770905.1">
    <property type="nucleotide sequence ID" value="NZ_JAJEPS010000007.1"/>
</dbReference>
<dbReference type="PANTHER" id="PTHR44846">
    <property type="entry name" value="MANNOSYL-D-GLYCERATE TRANSPORT/METABOLISM SYSTEM REPRESSOR MNGR-RELATED"/>
    <property type="match status" value="1"/>
</dbReference>
<dbReference type="InterPro" id="IPR028978">
    <property type="entry name" value="Chorismate_lyase_/UTRA_dom_sf"/>
</dbReference>
<evidence type="ECO:0000313" key="6">
    <source>
        <dbReference type="Proteomes" id="UP001198220"/>
    </source>
</evidence>
<protein>
    <submittedName>
        <fullName evidence="5">GntR family transcriptional regulator</fullName>
    </submittedName>
</protein>
<dbReference type="InterPro" id="IPR050679">
    <property type="entry name" value="Bact_HTH_transcr_reg"/>
</dbReference>
<dbReference type="EMBL" id="JAJEPS010000007">
    <property type="protein sequence ID" value="MCC2126350.1"/>
    <property type="molecule type" value="Genomic_DNA"/>
</dbReference>
<dbReference type="SUPFAM" id="SSF64288">
    <property type="entry name" value="Chorismate lyase-like"/>
    <property type="match status" value="1"/>
</dbReference>
<dbReference type="GO" id="GO:0003700">
    <property type="term" value="F:DNA-binding transcription factor activity"/>
    <property type="evidence" value="ECO:0007669"/>
    <property type="project" value="InterPro"/>
</dbReference>
<dbReference type="InterPro" id="IPR036388">
    <property type="entry name" value="WH-like_DNA-bd_sf"/>
</dbReference>
<evidence type="ECO:0000256" key="3">
    <source>
        <dbReference type="ARBA" id="ARBA00023163"/>
    </source>
</evidence>
<dbReference type="PROSITE" id="PS50949">
    <property type="entry name" value="HTH_GNTR"/>
    <property type="match status" value="1"/>
</dbReference>
<sequence>MASINPNSPVPLYKQVLDILNDQIARQELKFGDKLPSEAELMKQFGVSRITVRAAISELVEDGILERSQGKGTFVALPKVSHPANDNIGFNRSCVLAGKKPSTKLLSIEWVYPSQSQMKFWHLKNDDRIICSKRLRFVDNHPTMIEINHYPASFSYLFDENLNGSLFEILKKHDYNFYVSERTLETCFPTSEESKLLELKPNTPLLLFKDIHKDLLENPSFLSKQLYNTQHLKFYF</sequence>
<keyword evidence="1" id="KW-0805">Transcription regulation</keyword>
<proteinExistence type="predicted"/>
<dbReference type="Pfam" id="PF07702">
    <property type="entry name" value="UTRA"/>
    <property type="match status" value="1"/>
</dbReference>
<evidence type="ECO:0000313" key="5">
    <source>
        <dbReference type="EMBL" id="MCC2126350.1"/>
    </source>
</evidence>
<dbReference type="Gene3D" id="3.40.1410.10">
    <property type="entry name" value="Chorismate lyase-like"/>
    <property type="match status" value="1"/>
</dbReference>
<keyword evidence="2" id="KW-0238">DNA-binding</keyword>
<dbReference type="CDD" id="cd07377">
    <property type="entry name" value="WHTH_GntR"/>
    <property type="match status" value="1"/>
</dbReference>
<dbReference type="GO" id="GO:0045892">
    <property type="term" value="P:negative regulation of DNA-templated transcription"/>
    <property type="evidence" value="ECO:0007669"/>
    <property type="project" value="TreeGrafter"/>
</dbReference>
<evidence type="ECO:0000256" key="2">
    <source>
        <dbReference type="ARBA" id="ARBA00023125"/>
    </source>
</evidence>
<name>A0AAE3DBH5_9FIRM</name>
<organism evidence="5 6">
    <name type="scientific">Hominiventricola filiformis</name>
    <dbReference type="NCBI Taxonomy" id="2885352"/>
    <lineage>
        <taxon>Bacteria</taxon>
        <taxon>Bacillati</taxon>
        <taxon>Bacillota</taxon>
        <taxon>Clostridia</taxon>
        <taxon>Lachnospirales</taxon>
        <taxon>Lachnospiraceae</taxon>
        <taxon>Hominiventricola</taxon>
    </lineage>
</organism>
<feature type="domain" description="HTH gntR-type" evidence="4">
    <location>
        <begin position="10"/>
        <end position="78"/>
    </location>
</feature>
<dbReference type="AlphaFoldDB" id="A0AAE3DBH5"/>
<dbReference type="Gene3D" id="1.10.10.10">
    <property type="entry name" value="Winged helix-like DNA-binding domain superfamily/Winged helix DNA-binding domain"/>
    <property type="match status" value="1"/>
</dbReference>
<keyword evidence="3" id="KW-0804">Transcription</keyword>
<dbReference type="FunFam" id="1.10.10.10:FF:000079">
    <property type="entry name" value="GntR family transcriptional regulator"/>
    <property type="match status" value="1"/>
</dbReference>
<dbReference type="SUPFAM" id="SSF46785">
    <property type="entry name" value="Winged helix' DNA-binding domain"/>
    <property type="match status" value="1"/>
</dbReference>
<dbReference type="Pfam" id="PF00392">
    <property type="entry name" value="GntR"/>
    <property type="match status" value="1"/>
</dbReference>
<dbReference type="PRINTS" id="PR00035">
    <property type="entry name" value="HTHGNTR"/>
</dbReference>
<dbReference type="InterPro" id="IPR011663">
    <property type="entry name" value="UTRA"/>
</dbReference>
<gene>
    <name evidence="5" type="ORF">LKD36_09160</name>
</gene>
<dbReference type="Proteomes" id="UP001198220">
    <property type="component" value="Unassembled WGS sequence"/>
</dbReference>
<dbReference type="InterPro" id="IPR000524">
    <property type="entry name" value="Tscrpt_reg_HTH_GntR"/>
</dbReference>
<comment type="caution">
    <text evidence="5">The sequence shown here is derived from an EMBL/GenBank/DDBJ whole genome shotgun (WGS) entry which is preliminary data.</text>
</comment>
<dbReference type="GO" id="GO:0003677">
    <property type="term" value="F:DNA binding"/>
    <property type="evidence" value="ECO:0007669"/>
    <property type="project" value="UniProtKB-KW"/>
</dbReference>
<evidence type="ECO:0000259" key="4">
    <source>
        <dbReference type="PROSITE" id="PS50949"/>
    </source>
</evidence>
<accession>A0AAE3DBH5</accession>
<dbReference type="PANTHER" id="PTHR44846:SF1">
    <property type="entry name" value="MANNOSYL-D-GLYCERATE TRANSPORT_METABOLISM SYSTEM REPRESSOR MNGR-RELATED"/>
    <property type="match status" value="1"/>
</dbReference>